<dbReference type="InterPro" id="IPR000209">
    <property type="entry name" value="Peptidase_S8/S53_dom"/>
</dbReference>
<dbReference type="InterPro" id="IPR050131">
    <property type="entry name" value="Peptidase_S8_subtilisin-like"/>
</dbReference>
<feature type="active site" description="Charge relay system" evidence="5">
    <location>
        <position position="197"/>
    </location>
</feature>
<name>A0ABY9UXB0_9ACTN</name>
<dbReference type="RefSeq" id="WP_311035668.1">
    <property type="nucleotide sequence ID" value="NZ_CP117522.1"/>
</dbReference>
<dbReference type="InterPro" id="IPR023828">
    <property type="entry name" value="Peptidase_S8_Ser-AS"/>
</dbReference>
<dbReference type="PANTHER" id="PTHR43806:SF11">
    <property type="entry name" value="CEREVISIN-RELATED"/>
    <property type="match status" value="1"/>
</dbReference>
<dbReference type="PROSITE" id="PS51892">
    <property type="entry name" value="SUBTILASE"/>
    <property type="match status" value="1"/>
</dbReference>
<proteinExistence type="inferred from homology"/>
<evidence type="ECO:0000256" key="3">
    <source>
        <dbReference type="ARBA" id="ARBA00022801"/>
    </source>
</evidence>
<evidence type="ECO:0000256" key="7">
    <source>
        <dbReference type="SAM" id="MobiDB-lite"/>
    </source>
</evidence>
<evidence type="ECO:0000256" key="4">
    <source>
        <dbReference type="ARBA" id="ARBA00022825"/>
    </source>
</evidence>
<feature type="active site" description="Charge relay system" evidence="5">
    <location>
        <position position="399"/>
    </location>
</feature>
<keyword evidence="10" id="KW-1185">Reference proteome</keyword>
<accession>A0ABY9UXB0</accession>
<keyword evidence="2 5" id="KW-0645">Protease</keyword>
<keyword evidence="3 5" id="KW-0378">Hydrolase</keyword>
<evidence type="ECO:0000256" key="5">
    <source>
        <dbReference type="PROSITE-ProRule" id="PRU01240"/>
    </source>
</evidence>
<dbReference type="InterPro" id="IPR036852">
    <property type="entry name" value="Peptidase_S8/S53_dom_sf"/>
</dbReference>
<dbReference type="PROSITE" id="PS00136">
    <property type="entry name" value="SUBTILASE_ASP"/>
    <property type="match status" value="1"/>
</dbReference>
<evidence type="ECO:0000256" key="2">
    <source>
        <dbReference type="ARBA" id="ARBA00022670"/>
    </source>
</evidence>
<feature type="region of interest" description="Disordered" evidence="7">
    <location>
        <begin position="1"/>
        <end position="31"/>
    </location>
</feature>
<dbReference type="Pfam" id="PF00082">
    <property type="entry name" value="Peptidase_S8"/>
    <property type="match status" value="1"/>
</dbReference>
<feature type="active site" description="Charge relay system" evidence="5">
    <location>
        <position position="229"/>
    </location>
</feature>
<organism evidence="9 10">
    <name type="scientific">Streptomyces luomodiensis</name>
    <dbReference type="NCBI Taxonomy" id="3026192"/>
    <lineage>
        <taxon>Bacteria</taxon>
        <taxon>Bacillati</taxon>
        <taxon>Actinomycetota</taxon>
        <taxon>Actinomycetes</taxon>
        <taxon>Kitasatosporales</taxon>
        <taxon>Streptomycetaceae</taxon>
        <taxon>Streptomyces</taxon>
    </lineage>
</organism>
<dbReference type="CDD" id="cd07480">
    <property type="entry name" value="Peptidases_S8_12"/>
    <property type="match status" value="1"/>
</dbReference>
<dbReference type="InterPro" id="IPR015500">
    <property type="entry name" value="Peptidase_S8_subtilisin-rel"/>
</dbReference>
<feature type="domain" description="Peptidase S8/S53" evidence="8">
    <location>
        <begin position="188"/>
        <end position="432"/>
    </location>
</feature>
<dbReference type="SUPFAM" id="SSF52743">
    <property type="entry name" value="Subtilisin-like"/>
    <property type="match status" value="1"/>
</dbReference>
<dbReference type="PANTHER" id="PTHR43806">
    <property type="entry name" value="PEPTIDASE S8"/>
    <property type="match status" value="1"/>
</dbReference>
<comment type="similarity">
    <text evidence="1 5 6">Belongs to the peptidase S8 family.</text>
</comment>
<evidence type="ECO:0000256" key="6">
    <source>
        <dbReference type="RuleBase" id="RU003355"/>
    </source>
</evidence>
<evidence type="ECO:0000256" key="1">
    <source>
        <dbReference type="ARBA" id="ARBA00011073"/>
    </source>
</evidence>
<protein>
    <submittedName>
        <fullName evidence="9">S8 family serine peptidase</fullName>
    </submittedName>
</protein>
<dbReference type="Proteomes" id="UP001305606">
    <property type="component" value="Chromosome"/>
</dbReference>
<evidence type="ECO:0000313" key="9">
    <source>
        <dbReference type="EMBL" id="WNE96495.1"/>
    </source>
</evidence>
<dbReference type="InterPro" id="IPR023827">
    <property type="entry name" value="Peptidase_S8_Asp-AS"/>
</dbReference>
<gene>
    <name evidence="9" type="ORF">PS467_14695</name>
</gene>
<dbReference type="PROSITE" id="PS00138">
    <property type="entry name" value="SUBTILASE_SER"/>
    <property type="match status" value="1"/>
</dbReference>
<sequence>MTNGPGPMGPMGKGPNGDRPERPGIPLGKQTTTEYTGRYVVLLDQQEPERGMDALRSSVGIAAVERVRGADPGAAAELLRRSDVSVVLDELGVAVVDVQPDQRHALVTTAEAEPAIIATEPERVVYASVITEPQRTLTGFFPTYRSDDDEVTRHTRAELATSLGPAWDEQNVTWGLQGIRANWSHLTGSGVKVAVLDTGVDTDHPDLTGCVEATASFVSGAGVEDGHGHGTHCIGTVAGPAQPQHAPRYGVAGEARVLAGKVLSDQGMGSDGEILAGMAWAVSQGARVISMSLGAPVEPGELFPQTYENVARRALRRGTVIVAAAGNESRRPGFVAPVGRPANCPSILAVAALGKDLGTAFFSCGAINGAGGEIDIAAPGVDIFSAAPGGTYQTMSGTSMATPHAAGVVTLLAQAHPEASAADLSTRLRSGAHPLPQPAADIGSGLLQAP</sequence>
<keyword evidence="4 5" id="KW-0720">Serine protease</keyword>
<evidence type="ECO:0000259" key="8">
    <source>
        <dbReference type="Pfam" id="PF00082"/>
    </source>
</evidence>
<dbReference type="PRINTS" id="PR00723">
    <property type="entry name" value="SUBTILISIN"/>
</dbReference>
<evidence type="ECO:0000313" key="10">
    <source>
        <dbReference type="Proteomes" id="UP001305606"/>
    </source>
</evidence>
<reference evidence="9 10" key="1">
    <citation type="submission" date="2023-02" db="EMBL/GenBank/DDBJ databases">
        <title>Streptomyces sp. SCA4-21 with antifungal activity against Fusarium oxysporum f. sp. cubense, Streptomyces sp. SCA2-17 with antifungal activity against Fusarium oxysporum f. sp. cubense.</title>
        <authorList>
            <person name="Qi D."/>
        </authorList>
    </citation>
    <scope>NUCLEOTIDE SEQUENCE [LARGE SCALE GENOMIC DNA]</scope>
    <source>
        <strain evidence="9 10">SCA4-21</strain>
    </source>
</reference>
<dbReference type="EMBL" id="CP117522">
    <property type="protein sequence ID" value="WNE96495.1"/>
    <property type="molecule type" value="Genomic_DNA"/>
</dbReference>
<feature type="region of interest" description="Disordered" evidence="7">
    <location>
        <begin position="429"/>
        <end position="450"/>
    </location>
</feature>
<dbReference type="Gene3D" id="3.40.50.200">
    <property type="entry name" value="Peptidase S8/S53 domain"/>
    <property type="match status" value="1"/>
</dbReference>